<name>A0A834IA64_RHYFE</name>
<evidence type="ECO:0000313" key="1">
    <source>
        <dbReference type="EMBL" id="KAF7274135.1"/>
    </source>
</evidence>
<keyword evidence="2" id="KW-1185">Reference proteome</keyword>
<dbReference type="EMBL" id="JAACXV010013056">
    <property type="protein sequence ID" value="KAF7274135.1"/>
    <property type="molecule type" value="Genomic_DNA"/>
</dbReference>
<protein>
    <submittedName>
        <fullName evidence="1">Uncharacterized protein</fullName>
    </submittedName>
</protein>
<proteinExistence type="predicted"/>
<feature type="non-terminal residue" evidence="1">
    <location>
        <position position="56"/>
    </location>
</feature>
<comment type="caution">
    <text evidence="1">The sequence shown here is derived from an EMBL/GenBank/DDBJ whole genome shotgun (WGS) entry which is preliminary data.</text>
</comment>
<dbReference type="AlphaFoldDB" id="A0A834IA64"/>
<accession>A0A834IA64</accession>
<dbReference type="Proteomes" id="UP000625711">
    <property type="component" value="Unassembled WGS sequence"/>
</dbReference>
<gene>
    <name evidence="1" type="ORF">GWI33_013179</name>
</gene>
<evidence type="ECO:0000313" key="2">
    <source>
        <dbReference type="Proteomes" id="UP000625711"/>
    </source>
</evidence>
<organism evidence="1 2">
    <name type="scientific">Rhynchophorus ferrugineus</name>
    <name type="common">Red palm weevil</name>
    <name type="synonym">Curculio ferrugineus</name>
    <dbReference type="NCBI Taxonomy" id="354439"/>
    <lineage>
        <taxon>Eukaryota</taxon>
        <taxon>Metazoa</taxon>
        <taxon>Ecdysozoa</taxon>
        <taxon>Arthropoda</taxon>
        <taxon>Hexapoda</taxon>
        <taxon>Insecta</taxon>
        <taxon>Pterygota</taxon>
        <taxon>Neoptera</taxon>
        <taxon>Endopterygota</taxon>
        <taxon>Coleoptera</taxon>
        <taxon>Polyphaga</taxon>
        <taxon>Cucujiformia</taxon>
        <taxon>Curculionidae</taxon>
        <taxon>Dryophthorinae</taxon>
        <taxon>Rhynchophorus</taxon>
    </lineage>
</organism>
<sequence>MSVGMPVVVTSSACVCGGKDDHVVPVACSRTCRYRDEMDEMPKPHEWQIYWEPERE</sequence>
<reference evidence="1" key="1">
    <citation type="submission" date="2020-08" db="EMBL/GenBank/DDBJ databases">
        <title>Genome sequencing and assembly of the red palm weevil Rhynchophorus ferrugineus.</title>
        <authorList>
            <person name="Dias G.B."/>
            <person name="Bergman C.M."/>
            <person name="Manee M."/>
        </authorList>
    </citation>
    <scope>NUCLEOTIDE SEQUENCE</scope>
    <source>
        <strain evidence="1">AA-2017</strain>
        <tissue evidence="1">Whole larva</tissue>
    </source>
</reference>